<dbReference type="RefSeq" id="WP_394800498.1">
    <property type="nucleotide sequence ID" value="NZ_JAETXX010000030.1"/>
</dbReference>
<gene>
    <name evidence="1" type="ORF">JM658_16870</name>
</gene>
<accession>A0ABS9J7U6</accession>
<protein>
    <recommendedName>
        <fullName evidence="3">Maturase K</fullName>
    </recommendedName>
</protein>
<keyword evidence="2" id="KW-1185">Reference proteome</keyword>
<dbReference type="Proteomes" id="UP000829517">
    <property type="component" value="Unassembled WGS sequence"/>
</dbReference>
<evidence type="ECO:0000313" key="2">
    <source>
        <dbReference type="Proteomes" id="UP000829517"/>
    </source>
</evidence>
<name>A0ABS9J7U6_9FLAO</name>
<comment type="caution">
    <text evidence="1">The sequence shown here is derived from an EMBL/GenBank/DDBJ whole genome shotgun (WGS) entry which is preliminary data.</text>
</comment>
<organism evidence="1 2">
    <name type="scientific">Joostella atrarenae</name>
    <dbReference type="NCBI Taxonomy" id="679257"/>
    <lineage>
        <taxon>Bacteria</taxon>
        <taxon>Pseudomonadati</taxon>
        <taxon>Bacteroidota</taxon>
        <taxon>Flavobacteriia</taxon>
        <taxon>Flavobacteriales</taxon>
        <taxon>Flavobacteriaceae</taxon>
        <taxon>Joostella</taxon>
    </lineage>
</organism>
<sequence length="41" mass="5053">MFMNRLFISENRQYELVCYDFLCRYYESMLARSLTSKSSKK</sequence>
<evidence type="ECO:0008006" key="3">
    <source>
        <dbReference type="Google" id="ProtNLM"/>
    </source>
</evidence>
<evidence type="ECO:0000313" key="1">
    <source>
        <dbReference type="EMBL" id="MCF8716497.1"/>
    </source>
</evidence>
<reference evidence="1 2" key="1">
    <citation type="submission" date="2021-01" db="EMBL/GenBank/DDBJ databases">
        <title>Genome sequencing of Joostella atrarenae M1-2 (= KCTC 23194).</title>
        <authorList>
            <person name="Zakaria M.R."/>
            <person name="Lam M.Q."/>
            <person name="Chong C.S."/>
        </authorList>
    </citation>
    <scope>NUCLEOTIDE SEQUENCE [LARGE SCALE GENOMIC DNA]</scope>
    <source>
        <strain evidence="1 2">M1-2</strain>
    </source>
</reference>
<dbReference type="EMBL" id="JAETXX010000030">
    <property type="protein sequence ID" value="MCF8716497.1"/>
    <property type="molecule type" value="Genomic_DNA"/>
</dbReference>
<proteinExistence type="predicted"/>